<sequence>MSGSENPETHPGSLRSSPPILGLTTYLQQAQTGVWDVQASFLPAIYLQGVNLAGGTAVLLPPQRPDVADRVLDGLDGLVITGGRDVDPATYGQGRHPLTDEPAGDRDAWEFALVERALARRLPVLGICRGAQVLNVVLGGTLHQHLPDVLGHSRHQLGNAVFTTSAVVTVPGTRLAALIGESTDAQCYHHQGIDRLGRGLIVSALDGADRTIEAVELDPGAHPDQFAIAVQWHPEERLDDLRLFAAVVAAAREHAHTRHPSTESVS</sequence>
<dbReference type="GO" id="GO:0033969">
    <property type="term" value="F:gamma-glutamyl-gamma-aminobutyrate hydrolase activity"/>
    <property type="evidence" value="ECO:0007669"/>
    <property type="project" value="TreeGrafter"/>
</dbReference>
<organism evidence="1 2">
    <name type="scientific">Mycolicibacterium neoaurum</name>
    <name type="common">Mycobacterium neoaurum</name>
    <dbReference type="NCBI Taxonomy" id="1795"/>
    <lineage>
        <taxon>Bacteria</taxon>
        <taxon>Bacillati</taxon>
        <taxon>Actinomycetota</taxon>
        <taxon>Actinomycetes</taxon>
        <taxon>Mycobacteriales</taxon>
        <taxon>Mycobacteriaceae</taxon>
        <taxon>Mycolicibacterium</taxon>
    </lineage>
</organism>
<dbReference type="GO" id="GO:0005829">
    <property type="term" value="C:cytosol"/>
    <property type="evidence" value="ECO:0007669"/>
    <property type="project" value="TreeGrafter"/>
</dbReference>
<dbReference type="SUPFAM" id="SSF52317">
    <property type="entry name" value="Class I glutamine amidotransferase-like"/>
    <property type="match status" value="1"/>
</dbReference>
<name>A0AAV2WFN1_MYCNE</name>
<reference evidence="1" key="1">
    <citation type="submission" date="2014-05" db="EMBL/GenBank/DDBJ databases">
        <authorList>
            <person name="Urmite Genomes"/>
        </authorList>
    </citation>
    <scope>NUCLEOTIDE SEQUENCE</scope>
    <source>
        <strain evidence="1">DSM 44074</strain>
    </source>
</reference>
<proteinExistence type="predicted"/>
<keyword evidence="1" id="KW-0315">Glutamine amidotransferase</keyword>
<dbReference type="InterPro" id="IPR011697">
    <property type="entry name" value="Peptidase_C26"/>
</dbReference>
<dbReference type="Gene3D" id="3.40.50.880">
    <property type="match status" value="1"/>
</dbReference>
<dbReference type="InterPro" id="IPR029062">
    <property type="entry name" value="Class_I_gatase-like"/>
</dbReference>
<evidence type="ECO:0000313" key="2">
    <source>
        <dbReference type="Proteomes" id="UP000028864"/>
    </source>
</evidence>
<gene>
    <name evidence="1" type="ORF">BN1047_00926</name>
</gene>
<dbReference type="PANTHER" id="PTHR43235:SF1">
    <property type="entry name" value="GLUTAMINE AMIDOTRANSFERASE PB2B2.05-RELATED"/>
    <property type="match status" value="1"/>
</dbReference>
<dbReference type="Pfam" id="PF07722">
    <property type="entry name" value="Peptidase_C26"/>
    <property type="match status" value="1"/>
</dbReference>
<dbReference type="EMBL" id="LK021337">
    <property type="protein sequence ID" value="CDQ43065.1"/>
    <property type="molecule type" value="Genomic_DNA"/>
</dbReference>
<protein>
    <submittedName>
        <fullName evidence="1">Glutamine amidotransferase</fullName>
    </submittedName>
</protein>
<dbReference type="CDD" id="cd01745">
    <property type="entry name" value="GATase1_2"/>
    <property type="match status" value="1"/>
</dbReference>
<reference evidence="1" key="2">
    <citation type="submission" date="2015-09" db="EMBL/GenBank/DDBJ databases">
        <title>Draft genome sequence of Mycobacterium neoaurum DSM 44074.</title>
        <authorList>
            <person name="Croce O."/>
            <person name="Robert C."/>
            <person name="Raoult D."/>
            <person name="Drancourt M."/>
        </authorList>
    </citation>
    <scope>NUCLEOTIDE SEQUENCE</scope>
    <source>
        <strain evidence="1">DSM 44074</strain>
    </source>
</reference>
<dbReference type="PROSITE" id="PS51273">
    <property type="entry name" value="GATASE_TYPE_1"/>
    <property type="match status" value="1"/>
</dbReference>
<dbReference type="GO" id="GO:0006598">
    <property type="term" value="P:polyamine catabolic process"/>
    <property type="evidence" value="ECO:0007669"/>
    <property type="project" value="TreeGrafter"/>
</dbReference>
<dbReference type="RefSeq" id="WP_042509558.1">
    <property type="nucleotide sequence ID" value="NZ_LK021337.1"/>
</dbReference>
<dbReference type="PANTHER" id="PTHR43235">
    <property type="entry name" value="GLUTAMINE AMIDOTRANSFERASE PB2B2.05-RELATED"/>
    <property type="match status" value="1"/>
</dbReference>
<dbReference type="InterPro" id="IPR044668">
    <property type="entry name" value="PuuD-like"/>
</dbReference>
<accession>A0AAV2WFN1</accession>
<dbReference type="Proteomes" id="UP000028864">
    <property type="component" value="Unassembled WGS sequence"/>
</dbReference>
<evidence type="ECO:0000313" key="1">
    <source>
        <dbReference type="EMBL" id="CDQ43065.1"/>
    </source>
</evidence>
<dbReference type="AlphaFoldDB" id="A0AAV2WFN1"/>